<organism evidence="2 3">
    <name type="scientific">Bacillus phage CAM003</name>
    <dbReference type="NCBI Taxonomy" id="1486657"/>
    <lineage>
        <taxon>Viruses</taxon>
        <taxon>Duplodnaviria</taxon>
        <taxon>Heunggongvirae</taxon>
        <taxon>Uroviricota</taxon>
        <taxon>Caudoviricetes</taxon>
        <taxon>Herelleviridae</taxon>
        <taxon>Bastillevirinae</taxon>
        <taxon>Bastillevirus</taxon>
        <taxon>Bastillevirus CAM003</taxon>
    </lineage>
</organism>
<keyword evidence="1" id="KW-0472">Membrane</keyword>
<dbReference type="GeneID" id="19526543"/>
<dbReference type="RefSeq" id="YP_009037143.1">
    <property type="nucleotide sequence ID" value="NC_024216.1"/>
</dbReference>
<keyword evidence="3" id="KW-1185">Reference proteome</keyword>
<keyword evidence="1" id="KW-1133">Transmembrane helix</keyword>
<dbReference type="EMBL" id="KJ489397">
    <property type="protein sequence ID" value="AHZ09677.1"/>
    <property type="molecule type" value="Genomic_DNA"/>
</dbReference>
<sequence>MSIWELKHDLKWGRGMLAVAGTTLAICSGYMVFTDTPYLLNFVTSFLAGGCFAVAHTLHKDLKRL</sequence>
<evidence type="ECO:0000256" key="1">
    <source>
        <dbReference type="SAM" id="Phobius"/>
    </source>
</evidence>
<keyword evidence="1" id="KW-0812">Transmembrane</keyword>
<feature type="transmembrane region" description="Helical" evidence="1">
    <location>
        <begin position="12"/>
        <end position="33"/>
    </location>
</feature>
<evidence type="ECO:0000313" key="2">
    <source>
        <dbReference type="EMBL" id="AHZ09677.1"/>
    </source>
</evidence>
<dbReference type="KEGG" id="vg:19526543"/>
<feature type="transmembrane region" description="Helical" evidence="1">
    <location>
        <begin position="39"/>
        <end position="58"/>
    </location>
</feature>
<dbReference type="Proteomes" id="UP000026902">
    <property type="component" value="Segment"/>
</dbReference>
<reference evidence="3" key="1">
    <citation type="submission" date="2014-09" db="EMBL/GenBank/DDBJ databases">
        <authorList>
            <person name="Sauder A.B."/>
            <person name="McKenzie Q.R."/>
            <person name="Temple L.M."/>
            <person name="Alexis B.K."/>
            <person name="Al-Atrache Z."/>
            <person name="Lewis L.O."/>
            <person name="Loesser-Casey K.E."/>
            <person name="Mitchell K.J."/>
        </authorList>
    </citation>
    <scope>NUCLEOTIDE SEQUENCE [LARGE SCALE GENOMIC DNA]</scope>
</reference>
<name>A0A024B021_9CAUD</name>
<protein>
    <submittedName>
        <fullName evidence="2">Uncharacterized protein</fullName>
    </submittedName>
</protein>
<evidence type="ECO:0000313" key="3">
    <source>
        <dbReference type="Proteomes" id="UP000026902"/>
    </source>
</evidence>
<proteinExistence type="predicted"/>
<accession>A0A024B021</accession>